<evidence type="ECO:0000256" key="16">
    <source>
        <dbReference type="ARBA" id="ARBA00032853"/>
    </source>
</evidence>
<feature type="transmembrane region" description="Helical" evidence="19">
    <location>
        <begin position="46"/>
        <end position="68"/>
    </location>
</feature>
<evidence type="ECO:0000256" key="4">
    <source>
        <dbReference type="ARBA" id="ARBA00010561"/>
    </source>
</evidence>
<evidence type="ECO:0000313" key="20">
    <source>
        <dbReference type="EMBL" id="AEA33052.1"/>
    </source>
</evidence>
<dbReference type="GO" id="GO:0009236">
    <property type="term" value="P:cobalamin biosynthetic process"/>
    <property type="evidence" value="ECO:0007669"/>
    <property type="project" value="UniProtKB-UniRule"/>
</dbReference>
<evidence type="ECO:0000256" key="7">
    <source>
        <dbReference type="ARBA" id="ARBA00022475"/>
    </source>
</evidence>
<keyword evidence="13 19" id="KW-0472">Membrane</keyword>
<dbReference type="PANTHER" id="PTHR34148">
    <property type="entry name" value="ADENOSYLCOBINAMIDE-GDP RIBAZOLETRANSFERASE"/>
    <property type="match status" value="1"/>
</dbReference>
<feature type="transmembrane region" description="Helical" evidence="19">
    <location>
        <begin position="114"/>
        <end position="132"/>
    </location>
</feature>
<feature type="transmembrane region" description="Helical" evidence="19">
    <location>
        <begin position="176"/>
        <end position="193"/>
    </location>
</feature>
<dbReference type="GO" id="GO:0051073">
    <property type="term" value="F:adenosylcobinamide-GDP ribazoletransferase activity"/>
    <property type="evidence" value="ECO:0007669"/>
    <property type="project" value="UniProtKB-UniRule"/>
</dbReference>
<evidence type="ECO:0000256" key="13">
    <source>
        <dbReference type="ARBA" id="ARBA00023136"/>
    </source>
</evidence>
<comment type="catalytic activity">
    <reaction evidence="18 19">
        <text>alpha-ribazole 5'-phosphate + adenosylcob(III)inamide-GDP = adenosylcob(III)alamin 5'-phosphate + GMP + H(+)</text>
        <dbReference type="Rhea" id="RHEA:23560"/>
        <dbReference type="ChEBI" id="CHEBI:15378"/>
        <dbReference type="ChEBI" id="CHEBI:57918"/>
        <dbReference type="ChEBI" id="CHEBI:58115"/>
        <dbReference type="ChEBI" id="CHEBI:60487"/>
        <dbReference type="ChEBI" id="CHEBI:60493"/>
        <dbReference type="EC" id="2.7.8.26"/>
    </reaction>
</comment>
<gene>
    <name evidence="19" type="primary">cobS</name>
    <name evidence="20" type="ordered locus">Hipma_0072</name>
</gene>
<dbReference type="AlphaFoldDB" id="F2LWS4"/>
<dbReference type="InParanoid" id="F2LWS4"/>
<evidence type="ECO:0000256" key="2">
    <source>
        <dbReference type="ARBA" id="ARBA00004651"/>
    </source>
</evidence>
<reference evidence="20 21" key="1">
    <citation type="journal article" date="2011" name="Stand. Genomic Sci.">
        <title>Complete genome sequence of the thermophilic sulfur-reducer Hippea maritima type strain (MH(2)).</title>
        <authorList>
            <person name="Huntemann M."/>
            <person name="Lu M."/>
            <person name="Nolan M."/>
            <person name="Lapidus A."/>
            <person name="Lucas S."/>
            <person name="Hammon N."/>
            <person name="Deshpande S."/>
            <person name="Cheng J.F."/>
            <person name="Tapia R."/>
            <person name="Han C."/>
            <person name="Goodwin L."/>
            <person name="Pitluck S."/>
            <person name="Liolios K."/>
            <person name="Pagani I."/>
            <person name="Ivanova N."/>
            <person name="Ovchinikova G."/>
            <person name="Pati A."/>
            <person name="Chen A."/>
            <person name="Palaniappan K."/>
            <person name="Land M."/>
            <person name="Hauser L."/>
            <person name="Jeffries C.D."/>
            <person name="Detter J.C."/>
            <person name="Brambilla E.M."/>
            <person name="Rohde M."/>
            <person name="Spring S."/>
            <person name="Goker M."/>
            <person name="Woyke T."/>
            <person name="Bristow J."/>
            <person name="Eisen J.A."/>
            <person name="Markowitz V."/>
            <person name="Hugenholtz P."/>
            <person name="Kyrpides N.C."/>
            <person name="Klenk H.P."/>
            <person name="Mavromatis K."/>
        </authorList>
    </citation>
    <scope>NUCLEOTIDE SEQUENCE [LARGE SCALE GENOMIC DNA]</scope>
    <source>
        <strain evidence="21">ATCC 700847 / DSM 10411 / MH2</strain>
    </source>
</reference>
<dbReference type="eggNOG" id="COG0368">
    <property type="taxonomic scope" value="Bacteria"/>
</dbReference>
<evidence type="ECO:0000256" key="1">
    <source>
        <dbReference type="ARBA" id="ARBA00001946"/>
    </source>
</evidence>
<feature type="transmembrane region" description="Helical" evidence="19">
    <location>
        <begin position="21"/>
        <end position="40"/>
    </location>
</feature>
<dbReference type="HAMAP" id="MF_00719">
    <property type="entry name" value="CobS"/>
    <property type="match status" value="1"/>
</dbReference>
<dbReference type="Proteomes" id="UP000008139">
    <property type="component" value="Chromosome"/>
</dbReference>
<comment type="similarity">
    <text evidence="4 19">Belongs to the CobS family.</text>
</comment>
<evidence type="ECO:0000256" key="8">
    <source>
        <dbReference type="ARBA" id="ARBA00022573"/>
    </source>
</evidence>
<keyword evidence="9 19" id="KW-0808">Transferase</keyword>
<dbReference type="EMBL" id="CP002606">
    <property type="protein sequence ID" value="AEA33052.1"/>
    <property type="molecule type" value="Genomic_DNA"/>
</dbReference>
<keyword evidence="8 19" id="KW-0169">Cobalamin biosynthesis</keyword>
<evidence type="ECO:0000256" key="15">
    <source>
        <dbReference type="ARBA" id="ARBA00032605"/>
    </source>
</evidence>
<keyword evidence="11 19" id="KW-0460">Magnesium</keyword>
<evidence type="ECO:0000256" key="11">
    <source>
        <dbReference type="ARBA" id="ARBA00022842"/>
    </source>
</evidence>
<evidence type="ECO:0000256" key="12">
    <source>
        <dbReference type="ARBA" id="ARBA00022989"/>
    </source>
</evidence>
<evidence type="ECO:0000256" key="5">
    <source>
        <dbReference type="ARBA" id="ARBA00013200"/>
    </source>
</evidence>
<keyword evidence="10 19" id="KW-0812">Transmembrane</keyword>
<accession>F2LWS4</accession>
<keyword evidence="19" id="KW-0997">Cell inner membrane</keyword>
<organism evidence="20 21">
    <name type="scientific">Hippea maritima (strain ATCC 700847 / DSM 10411 / MH2)</name>
    <dbReference type="NCBI Taxonomy" id="760142"/>
    <lineage>
        <taxon>Bacteria</taxon>
        <taxon>Pseudomonadati</taxon>
        <taxon>Campylobacterota</taxon>
        <taxon>Desulfurellia</taxon>
        <taxon>Desulfurellales</taxon>
        <taxon>Hippeaceae</taxon>
        <taxon>Hippea</taxon>
    </lineage>
</organism>
<feature type="transmembrane region" description="Helical" evidence="19">
    <location>
        <begin position="153"/>
        <end position="170"/>
    </location>
</feature>
<evidence type="ECO:0000313" key="21">
    <source>
        <dbReference type="Proteomes" id="UP000008139"/>
    </source>
</evidence>
<dbReference type="FunCoup" id="F2LWS4">
    <property type="interactions" value="161"/>
</dbReference>
<keyword evidence="21" id="KW-1185">Reference proteome</keyword>
<comment type="subcellular location">
    <subcellularLocation>
        <location evidence="19">Cell inner membrane</location>
        <topology evidence="19">Multi-pass membrane protein</topology>
    </subcellularLocation>
    <subcellularLocation>
        <location evidence="2">Cell membrane</location>
        <topology evidence="2">Multi-pass membrane protein</topology>
    </subcellularLocation>
</comment>
<keyword evidence="7 19" id="KW-1003">Cell membrane</keyword>
<proteinExistence type="inferred from homology"/>
<keyword evidence="12 19" id="KW-1133">Transmembrane helix</keyword>
<comment type="catalytic activity">
    <reaction evidence="17 19">
        <text>alpha-ribazole + adenosylcob(III)inamide-GDP = adenosylcob(III)alamin + GMP + H(+)</text>
        <dbReference type="Rhea" id="RHEA:16049"/>
        <dbReference type="ChEBI" id="CHEBI:10329"/>
        <dbReference type="ChEBI" id="CHEBI:15378"/>
        <dbReference type="ChEBI" id="CHEBI:18408"/>
        <dbReference type="ChEBI" id="CHEBI:58115"/>
        <dbReference type="ChEBI" id="CHEBI:60487"/>
        <dbReference type="EC" id="2.7.8.26"/>
    </reaction>
</comment>
<comment type="pathway">
    <text evidence="3 19">Cofactor biosynthesis; adenosylcobalamin biosynthesis; adenosylcobalamin from cob(II)yrinate a,c-diamide: step 7/7.</text>
</comment>
<feature type="transmembrane region" description="Helical" evidence="19">
    <location>
        <begin position="89"/>
        <end position="108"/>
    </location>
</feature>
<comment type="cofactor">
    <cofactor evidence="1 19">
        <name>Mg(2+)</name>
        <dbReference type="ChEBI" id="CHEBI:18420"/>
    </cofactor>
</comment>
<evidence type="ECO:0000256" key="17">
    <source>
        <dbReference type="ARBA" id="ARBA00048623"/>
    </source>
</evidence>
<dbReference type="PANTHER" id="PTHR34148:SF1">
    <property type="entry name" value="ADENOSYLCOBINAMIDE-GDP RIBAZOLETRANSFERASE"/>
    <property type="match status" value="1"/>
</dbReference>
<evidence type="ECO:0000256" key="18">
    <source>
        <dbReference type="ARBA" id="ARBA00049504"/>
    </source>
</evidence>
<dbReference type="UniPathway" id="UPA00148">
    <property type="reaction ID" value="UER00238"/>
</dbReference>
<dbReference type="KEGG" id="hmr:Hipma_0072"/>
<dbReference type="InterPro" id="IPR003805">
    <property type="entry name" value="CobS"/>
</dbReference>
<dbReference type="STRING" id="760142.Hipma_0072"/>
<sequence length="225" mass="25276">MSFLTIIRINSDFDAKGSVKFFSVVGGLIGLGLYGLGYISVPFRGFLMVFYLAVITGGLHLDGLADASDAFFSHRDKDEMLRIMKDSRIGTFGVLALFFVLLGKYLSFNAIKNPLFLVFIPIYGRFIAVYLMKKLPYARASGTAKDFFKRFDLWDFLAGFVFIALSFFLFNPAVVGLITACFFLWGFFLFSYFKRKIGGITGDMIGFAIETTELFMLLLGVFYGL</sequence>
<dbReference type="GO" id="GO:0005886">
    <property type="term" value="C:plasma membrane"/>
    <property type="evidence" value="ECO:0007669"/>
    <property type="project" value="UniProtKB-SubCell"/>
</dbReference>
<evidence type="ECO:0000256" key="9">
    <source>
        <dbReference type="ARBA" id="ARBA00022679"/>
    </source>
</evidence>
<evidence type="ECO:0000256" key="19">
    <source>
        <dbReference type="HAMAP-Rule" id="MF_00719"/>
    </source>
</evidence>
<evidence type="ECO:0000256" key="10">
    <source>
        <dbReference type="ARBA" id="ARBA00022692"/>
    </source>
</evidence>
<dbReference type="GO" id="GO:0008818">
    <property type="term" value="F:cobalamin 5'-phosphate synthase activity"/>
    <property type="evidence" value="ECO:0007669"/>
    <property type="project" value="UniProtKB-UniRule"/>
</dbReference>
<evidence type="ECO:0000256" key="6">
    <source>
        <dbReference type="ARBA" id="ARBA00015850"/>
    </source>
</evidence>
<comment type="function">
    <text evidence="14 19">Joins adenosylcobinamide-GDP and alpha-ribazole to generate adenosylcobalamin (Ado-cobalamin). Also synthesizes adenosylcobalamin 5'-phosphate from adenosylcobinamide-GDP and alpha-ribazole 5'-phosphate.</text>
</comment>
<feature type="transmembrane region" description="Helical" evidence="19">
    <location>
        <begin position="205"/>
        <end position="224"/>
    </location>
</feature>
<dbReference type="Pfam" id="PF02654">
    <property type="entry name" value="CobS"/>
    <property type="match status" value="1"/>
</dbReference>
<dbReference type="EC" id="2.7.8.26" evidence="5 19"/>
<evidence type="ECO:0000256" key="3">
    <source>
        <dbReference type="ARBA" id="ARBA00004663"/>
    </source>
</evidence>
<dbReference type="HOGENOM" id="CLU_057426_1_2_7"/>
<name>F2LWS4_HIPMA</name>
<evidence type="ECO:0000256" key="14">
    <source>
        <dbReference type="ARBA" id="ARBA00025228"/>
    </source>
</evidence>
<reference evidence="21" key="2">
    <citation type="submission" date="2011-03" db="EMBL/GenBank/DDBJ databases">
        <title>The complete genome of Hippea maritima DSM 10411.</title>
        <authorList>
            <consortium name="US DOE Joint Genome Institute (JGI-PGF)"/>
            <person name="Lucas S."/>
            <person name="Copeland A."/>
            <person name="Lapidus A."/>
            <person name="Bruce D."/>
            <person name="Goodwin L."/>
            <person name="Pitluck S."/>
            <person name="Peters L."/>
            <person name="Kyrpides N."/>
            <person name="Mavromatis K."/>
            <person name="Pagani I."/>
            <person name="Ivanova N."/>
            <person name="Mikhailova N."/>
            <person name="Lu M."/>
            <person name="Detter J.C."/>
            <person name="Tapia R."/>
            <person name="Han C."/>
            <person name="Land M."/>
            <person name="Hauser L."/>
            <person name="Markowitz V."/>
            <person name="Cheng J.-F."/>
            <person name="Hugenholtz P."/>
            <person name="Woyke T."/>
            <person name="Wu D."/>
            <person name="Spring S."/>
            <person name="Schroeder M."/>
            <person name="Brambilla E."/>
            <person name="Klenk H.-P."/>
            <person name="Eisen J.A."/>
        </authorList>
    </citation>
    <scope>NUCLEOTIDE SEQUENCE [LARGE SCALE GENOMIC DNA]</scope>
    <source>
        <strain evidence="21">ATCC 700847 / DSM 10411 / MH2</strain>
    </source>
</reference>
<protein>
    <recommendedName>
        <fullName evidence="6 19">Adenosylcobinamide-GDP ribazoletransferase</fullName>
        <ecNumber evidence="5 19">2.7.8.26</ecNumber>
    </recommendedName>
    <alternativeName>
        <fullName evidence="16 19">Cobalamin synthase</fullName>
    </alternativeName>
    <alternativeName>
        <fullName evidence="15 19">Cobalamin-5'-phosphate synthase</fullName>
    </alternativeName>
</protein>